<protein>
    <submittedName>
        <fullName evidence="3">SDR family oxidoreductase</fullName>
    </submittedName>
</protein>
<organism evidence="3 4">
    <name type="scientific">Solibacillus faecavium</name>
    <dbReference type="NCBI Taxonomy" id="2762221"/>
    <lineage>
        <taxon>Bacteria</taxon>
        <taxon>Bacillati</taxon>
        <taxon>Bacillota</taxon>
        <taxon>Bacilli</taxon>
        <taxon>Bacillales</taxon>
        <taxon>Caryophanaceae</taxon>
        <taxon>Solibacillus</taxon>
    </lineage>
</organism>
<reference evidence="3 4" key="1">
    <citation type="submission" date="2020-08" db="EMBL/GenBank/DDBJ databases">
        <title>A Genomic Blueprint of the Chicken Gut Microbiome.</title>
        <authorList>
            <person name="Gilroy R."/>
            <person name="Ravi A."/>
            <person name="Getino M."/>
            <person name="Pursley I."/>
            <person name="Horton D.L."/>
            <person name="Alikhan N.-F."/>
            <person name="Baker D."/>
            <person name="Gharbi K."/>
            <person name="Hall N."/>
            <person name="Watson M."/>
            <person name="Adriaenssens E.M."/>
            <person name="Foster-Nyarko E."/>
            <person name="Jarju S."/>
            <person name="Secka A."/>
            <person name="Antonio M."/>
            <person name="Oren A."/>
            <person name="Chaudhuri R."/>
            <person name="La Ragione R.M."/>
            <person name="Hildebrand F."/>
            <person name="Pallen M.J."/>
        </authorList>
    </citation>
    <scope>NUCLEOTIDE SEQUENCE [LARGE SCALE GENOMIC DNA]</scope>
    <source>
        <strain evidence="3 4">A46</strain>
    </source>
</reference>
<proteinExistence type="inferred from homology"/>
<sequence length="270" mass="28233">MTNFTSVKEKVVIVTGAADGLGKAIAETYAANGMLVVLSDVNEQLGQKVVENISESGGEAVFYKANVANEEEIIALVQFAVENYGELDGIVNNAGIAAPNKVLHELSLAEFEAVQNVNFKGVFLGMKYGIEAILKSKSTGGFVINIASLAGLQANSGMSLYTASKHAVVGLTKNAALDYAAHNITVNAICPGTFRTAIWNDAPEEVITSLAKQLSPNGRLGDPTEIANLALFLASDLSRFTNGSIISMDAGASAGKALPLEWENPGILGE</sequence>
<keyword evidence="4" id="KW-1185">Reference proteome</keyword>
<dbReference type="Pfam" id="PF13561">
    <property type="entry name" value="adh_short_C2"/>
    <property type="match status" value="1"/>
</dbReference>
<dbReference type="PANTHER" id="PTHR24321">
    <property type="entry name" value="DEHYDROGENASES, SHORT CHAIN"/>
    <property type="match status" value="1"/>
</dbReference>
<dbReference type="Proteomes" id="UP000619101">
    <property type="component" value="Unassembled WGS sequence"/>
</dbReference>
<evidence type="ECO:0000256" key="1">
    <source>
        <dbReference type="ARBA" id="ARBA00006484"/>
    </source>
</evidence>
<dbReference type="Gene3D" id="3.40.50.720">
    <property type="entry name" value="NAD(P)-binding Rossmann-like Domain"/>
    <property type="match status" value="1"/>
</dbReference>
<dbReference type="EMBL" id="JACSPZ010000002">
    <property type="protein sequence ID" value="MBD8036151.1"/>
    <property type="molecule type" value="Genomic_DNA"/>
</dbReference>
<evidence type="ECO:0000313" key="3">
    <source>
        <dbReference type="EMBL" id="MBD8036151.1"/>
    </source>
</evidence>
<comment type="caution">
    <text evidence="3">The sequence shown here is derived from an EMBL/GenBank/DDBJ whole genome shotgun (WGS) entry which is preliminary data.</text>
</comment>
<name>A0ABR8XW33_9BACL</name>
<dbReference type="PROSITE" id="PS00061">
    <property type="entry name" value="ADH_SHORT"/>
    <property type="match status" value="1"/>
</dbReference>
<evidence type="ECO:0000256" key="2">
    <source>
        <dbReference type="ARBA" id="ARBA00023002"/>
    </source>
</evidence>
<dbReference type="InterPro" id="IPR002347">
    <property type="entry name" value="SDR_fam"/>
</dbReference>
<gene>
    <name evidence="3" type="ORF">H9635_05305</name>
</gene>
<dbReference type="SUPFAM" id="SSF51735">
    <property type="entry name" value="NAD(P)-binding Rossmann-fold domains"/>
    <property type="match status" value="1"/>
</dbReference>
<accession>A0ABR8XW33</accession>
<dbReference type="PRINTS" id="PR00080">
    <property type="entry name" value="SDRFAMILY"/>
</dbReference>
<dbReference type="InterPro" id="IPR036291">
    <property type="entry name" value="NAD(P)-bd_dom_sf"/>
</dbReference>
<comment type="similarity">
    <text evidence="1">Belongs to the short-chain dehydrogenases/reductases (SDR) family.</text>
</comment>
<dbReference type="CDD" id="cd05233">
    <property type="entry name" value="SDR_c"/>
    <property type="match status" value="1"/>
</dbReference>
<keyword evidence="2" id="KW-0560">Oxidoreductase</keyword>
<evidence type="ECO:0000313" key="4">
    <source>
        <dbReference type="Proteomes" id="UP000619101"/>
    </source>
</evidence>
<dbReference type="PANTHER" id="PTHR24321:SF8">
    <property type="entry name" value="ESTRADIOL 17-BETA-DEHYDROGENASE 8-RELATED"/>
    <property type="match status" value="1"/>
</dbReference>
<dbReference type="PRINTS" id="PR00081">
    <property type="entry name" value="GDHRDH"/>
</dbReference>
<dbReference type="RefSeq" id="WP_191699108.1">
    <property type="nucleotide sequence ID" value="NZ_JACSPZ010000002.1"/>
</dbReference>
<dbReference type="InterPro" id="IPR020904">
    <property type="entry name" value="Sc_DH/Rdtase_CS"/>
</dbReference>